<proteinExistence type="predicted"/>
<gene>
    <name evidence="2" type="ORF">PG993_009717</name>
</gene>
<evidence type="ECO:0000313" key="2">
    <source>
        <dbReference type="EMBL" id="KAK8034722.1"/>
    </source>
</evidence>
<dbReference type="PANTHER" id="PTHR33112:SF16">
    <property type="entry name" value="HETEROKARYON INCOMPATIBILITY DOMAIN-CONTAINING PROTEIN"/>
    <property type="match status" value="1"/>
</dbReference>
<dbReference type="Proteomes" id="UP001444661">
    <property type="component" value="Unassembled WGS sequence"/>
</dbReference>
<reference evidence="2 3" key="1">
    <citation type="submission" date="2023-01" db="EMBL/GenBank/DDBJ databases">
        <title>Analysis of 21 Apiospora genomes using comparative genomics revels a genus with tremendous synthesis potential of carbohydrate active enzymes and secondary metabolites.</title>
        <authorList>
            <person name="Sorensen T."/>
        </authorList>
    </citation>
    <scope>NUCLEOTIDE SEQUENCE [LARGE SCALE GENOMIC DNA]</scope>
    <source>
        <strain evidence="2 3">CBS 33761</strain>
    </source>
</reference>
<protein>
    <submittedName>
        <fullName evidence="2">Heterokaryon incompatibility protein-domain-containing protein</fullName>
    </submittedName>
</protein>
<sequence>MSTGDELCDACSKVDLYSLFTGPRYFPNSPDPVSRDDITTHVATLRGVVSNKACPLCRLVKHDLYAPDDVDPAYYHGQCDPDKIRCCLLAFRADYSEDPTYRNQDTRELMATRLEVRLVGRDTCSERDLSSTNIFSRGAGIRLLSPEFVVPIRPLLNGYRATSSERSLELLKQWIGTCENGHVDTCQFDSLNDLPLSLGLETIQVIDLRDRSVRAFDPRTIKYALLSYVWDEAGHEHRELFSTLQNKEGVGGEDLKTLPSHVPGIIEEAMMVCKRVLIPYLWVDLFCVHQADPDKKKSEIQAMGYIYRLSHITIVVGTSHGNGVHLAPTISKQEKQPLGSRQRIETIGTRQYITSLPSITDQIHVSAWSKRGWTYQEGQMARRIAFLGDFDLSFLCGAGHWRESLHSGTFGHDARRPGIDLHSQGYYALSSYTWLRQSEWSFDDYASIVLAYSQRKLTHESDRLDAISGCLNIISRSQGVHFLWGLPTIDFHYALLWSLGEYDRRREGFPSWSWSAWFALNQAHYVYPYDESSGSLNQSSNEQYTYQDQETKIIELHGALVGSGVEQAHQKNKCTQSLAQLSVSEASGILTIESEVVRFFFDIKADSSPPNYELAKKTGWGLVPCDFDSTEDQHAADWDQDKEYRLPRGRICLRNISGDVYPIHFPPGEHWPTFNLALPYTLRGSTLMWLLYQGIELVKIMEIQLQEGADGIEPLHHVLCLGIDRSNGHPDYVQRMGMAFVPKEAWEKAGPEKMTVKFR</sequence>
<organism evidence="2 3">
    <name type="scientific">Apiospora rasikravindrae</name>
    <dbReference type="NCBI Taxonomy" id="990691"/>
    <lineage>
        <taxon>Eukaryota</taxon>
        <taxon>Fungi</taxon>
        <taxon>Dikarya</taxon>
        <taxon>Ascomycota</taxon>
        <taxon>Pezizomycotina</taxon>
        <taxon>Sordariomycetes</taxon>
        <taxon>Xylariomycetidae</taxon>
        <taxon>Amphisphaeriales</taxon>
        <taxon>Apiosporaceae</taxon>
        <taxon>Apiospora</taxon>
    </lineage>
</organism>
<name>A0ABR1SK57_9PEZI</name>
<evidence type="ECO:0000313" key="3">
    <source>
        <dbReference type="Proteomes" id="UP001444661"/>
    </source>
</evidence>
<keyword evidence="3" id="KW-1185">Reference proteome</keyword>
<comment type="caution">
    <text evidence="2">The sequence shown here is derived from an EMBL/GenBank/DDBJ whole genome shotgun (WGS) entry which is preliminary data.</text>
</comment>
<feature type="domain" description="Heterokaryon incompatibility" evidence="1">
    <location>
        <begin position="223"/>
        <end position="377"/>
    </location>
</feature>
<evidence type="ECO:0000259" key="1">
    <source>
        <dbReference type="Pfam" id="PF06985"/>
    </source>
</evidence>
<dbReference type="InterPro" id="IPR010730">
    <property type="entry name" value="HET"/>
</dbReference>
<accession>A0ABR1SK57</accession>
<dbReference type="EMBL" id="JAQQWK010000009">
    <property type="protein sequence ID" value="KAK8034722.1"/>
    <property type="molecule type" value="Genomic_DNA"/>
</dbReference>
<dbReference type="Pfam" id="PF06985">
    <property type="entry name" value="HET"/>
    <property type="match status" value="1"/>
</dbReference>
<dbReference type="PANTHER" id="PTHR33112">
    <property type="entry name" value="DOMAIN PROTEIN, PUTATIVE-RELATED"/>
    <property type="match status" value="1"/>
</dbReference>